<feature type="domain" description="GmrSD restriction endonucleases N-terminal" evidence="1">
    <location>
        <begin position="42"/>
        <end position="192"/>
    </location>
</feature>
<gene>
    <name evidence="2" type="ORF">ENS31_06970</name>
</gene>
<dbReference type="PANTHER" id="PTHR39639:SF1">
    <property type="entry name" value="DUF262 DOMAIN-CONTAINING PROTEIN"/>
    <property type="match status" value="1"/>
</dbReference>
<evidence type="ECO:0000313" key="2">
    <source>
        <dbReference type="EMBL" id="HFI91261.1"/>
    </source>
</evidence>
<evidence type="ECO:0000259" key="1">
    <source>
        <dbReference type="Pfam" id="PF03235"/>
    </source>
</evidence>
<accession>A0A7V3E6X2</accession>
<protein>
    <submittedName>
        <fullName evidence="2">DUF262 domain-containing protein</fullName>
    </submittedName>
</protein>
<dbReference type="PANTHER" id="PTHR39639">
    <property type="entry name" value="CHROMOSOME 16, WHOLE GENOME SHOTGUN SEQUENCE"/>
    <property type="match status" value="1"/>
</dbReference>
<dbReference type="AlphaFoldDB" id="A0A7V3E6X2"/>
<dbReference type="Pfam" id="PF03235">
    <property type="entry name" value="GmrSD_N"/>
    <property type="match status" value="1"/>
</dbReference>
<dbReference type="EMBL" id="DSUJ01000008">
    <property type="protein sequence ID" value="HFI91261.1"/>
    <property type="molecule type" value="Genomic_DNA"/>
</dbReference>
<reference evidence="2" key="1">
    <citation type="journal article" date="2020" name="mSystems">
        <title>Genome- and Community-Level Interaction Insights into Carbon Utilization and Element Cycling Functions of Hydrothermarchaeota in Hydrothermal Sediment.</title>
        <authorList>
            <person name="Zhou Z."/>
            <person name="Liu Y."/>
            <person name="Xu W."/>
            <person name="Pan J."/>
            <person name="Luo Z.H."/>
            <person name="Li M."/>
        </authorList>
    </citation>
    <scope>NUCLEOTIDE SEQUENCE [LARGE SCALE GENOMIC DNA]</scope>
    <source>
        <strain evidence="2">SpSt-479</strain>
    </source>
</reference>
<comment type="caution">
    <text evidence="2">The sequence shown here is derived from an EMBL/GenBank/DDBJ whole genome shotgun (WGS) entry which is preliminary data.</text>
</comment>
<organism evidence="2">
    <name type="scientific">Ignavibacterium album</name>
    <dbReference type="NCBI Taxonomy" id="591197"/>
    <lineage>
        <taxon>Bacteria</taxon>
        <taxon>Pseudomonadati</taxon>
        <taxon>Ignavibacteriota</taxon>
        <taxon>Ignavibacteria</taxon>
        <taxon>Ignavibacteriales</taxon>
        <taxon>Ignavibacteriaceae</taxon>
        <taxon>Ignavibacterium</taxon>
    </lineage>
</organism>
<proteinExistence type="predicted"/>
<sequence>MAKPDNEELLIEKEDDQSDEVFIEYDIATYPSDNTLKVLYEMWRNGDIKIPDFQRGFVWTIQQSSLLIESFLIGLPVPPVFFYIDRDNKNLVVDGQQRILSIAFFFEGYFGPENEKGKRQIFRLSGLNSRSPYYNKKFEDLDSSTKRKLENSVLRAINIKQLEPREESTSIYHIFERLNTGGTPLTAQEIRNVVFRGDFIDALKQLNENKNWRKILGNKTADKHQKDIELILRAVGISNYLNHYEKPMKEFLNMVASKNKLKISDNVKTFIERFPIATEVIAINLKSKPFHIRGPLNASAFDSIFSVIINHINELPKNLNERYLSLLNDPKFVDYTRLGTTDTRIVKDRYYYVENKLIY</sequence>
<dbReference type="InterPro" id="IPR004919">
    <property type="entry name" value="GmrSD_N"/>
</dbReference>
<name>A0A7V3E6X2_9BACT</name>